<proteinExistence type="predicted"/>
<keyword evidence="1" id="KW-0732">Signal</keyword>
<sequence length="403" mass="40916">MRLLPALVTAAAVAGALAVGAPADAGVATANAAPASAQGITIYGAGYGHGRGLSQYGAQGAAKKGLTSAQIVAFYYPGTTLAAKGNPSLRVRLSAIDNGHFTLLPTTGSTVSGVVATASGGAKVTLPARAKWHVARSGASYLVQEPVTATTWRTKYTLRAPVTFSGPSTLNIAYSKAKTDCRGGGSVAFAGSLQAVISDGAARYVAKMPIDTYLRGVVASEMPSSWAPAALQAQTIAARTYATAKISASRYYDVIDTQANQCWDGQTSEKASTNAAIKATAGKVLTVKGKAISAEFSSSNGGFTAPGGVGYLVSKADPYTASTVWTRVVTPATLASLDGPQGLTTVTSVKVTKRSGGGRWGGRAETVQLTGTVAGGKPATVSMTATSFRVKLDLKSNYLGFAQ</sequence>
<protein>
    <submittedName>
        <fullName evidence="3">SpoIID/LytB domain-containing protein</fullName>
    </submittedName>
</protein>
<dbReference type="InParanoid" id="A0A545ARY0"/>
<dbReference type="InterPro" id="IPR013486">
    <property type="entry name" value="SpoIID/LytB"/>
</dbReference>
<dbReference type="OrthoDB" id="9773852at2"/>
<dbReference type="InterPro" id="IPR013693">
    <property type="entry name" value="SpoIID/LytB_N"/>
</dbReference>
<dbReference type="GO" id="GO:0030288">
    <property type="term" value="C:outer membrane-bounded periplasmic space"/>
    <property type="evidence" value="ECO:0007669"/>
    <property type="project" value="TreeGrafter"/>
</dbReference>
<feature type="chain" id="PRO_5038399454" evidence="1">
    <location>
        <begin position="26"/>
        <end position="403"/>
    </location>
</feature>
<dbReference type="GO" id="GO:0030435">
    <property type="term" value="P:sporulation resulting in formation of a cellular spore"/>
    <property type="evidence" value="ECO:0007669"/>
    <property type="project" value="InterPro"/>
</dbReference>
<feature type="domain" description="Sporulation stage II protein D amidase enhancer LytB N-terminal" evidence="2">
    <location>
        <begin position="200"/>
        <end position="286"/>
    </location>
</feature>
<keyword evidence="4" id="KW-1185">Reference proteome</keyword>
<dbReference type="PANTHER" id="PTHR30032:SF4">
    <property type="entry name" value="AMIDASE ENHANCER"/>
    <property type="match status" value="1"/>
</dbReference>
<evidence type="ECO:0000256" key="1">
    <source>
        <dbReference type="SAM" id="SignalP"/>
    </source>
</evidence>
<dbReference type="PANTHER" id="PTHR30032">
    <property type="entry name" value="N-ACETYLMURAMOYL-L-ALANINE AMIDASE-RELATED"/>
    <property type="match status" value="1"/>
</dbReference>
<dbReference type="Proteomes" id="UP000317982">
    <property type="component" value="Unassembled WGS sequence"/>
</dbReference>
<dbReference type="EMBL" id="VIRS01000010">
    <property type="protein sequence ID" value="TQS44001.1"/>
    <property type="molecule type" value="Genomic_DNA"/>
</dbReference>
<dbReference type="NCBIfam" id="TIGR02669">
    <property type="entry name" value="SpoIID_LytB"/>
    <property type="match status" value="1"/>
</dbReference>
<feature type="signal peptide" evidence="1">
    <location>
        <begin position="1"/>
        <end position="25"/>
    </location>
</feature>
<reference evidence="3 4" key="1">
    <citation type="submission" date="2019-07" db="EMBL/GenBank/DDBJ databases">
        <title>Cryptosporangium phraense sp. nov., isolated from plant litter.</title>
        <authorList>
            <person name="Suriyachadkun C."/>
        </authorList>
    </citation>
    <scope>NUCLEOTIDE SEQUENCE [LARGE SCALE GENOMIC DNA]</scope>
    <source>
        <strain evidence="3 4">A-T 5661</strain>
    </source>
</reference>
<comment type="caution">
    <text evidence="3">The sequence shown here is derived from an EMBL/GenBank/DDBJ whole genome shotgun (WGS) entry which is preliminary data.</text>
</comment>
<dbReference type="InterPro" id="IPR051922">
    <property type="entry name" value="Bact_Sporulation_Assoc"/>
</dbReference>
<gene>
    <name evidence="3" type="ORF">FL583_16225</name>
</gene>
<organism evidence="3 4">
    <name type="scientific">Cryptosporangium phraense</name>
    <dbReference type="NCBI Taxonomy" id="2593070"/>
    <lineage>
        <taxon>Bacteria</taxon>
        <taxon>Bacillati</taxon>
        <taxon>Actinomycetota</taxon>
        <taxon>Actinomycetes</taxon>
        <taxon>Cryptosporangiales</taxon>
        <taxon>Cryptosporangiaceae</taxon>
        <taxon>Cryptosporangium</taxon>
    </lineage>
</organism>
<name>A0A545ARY0_9ACTN</name>
<evidence type="ECO:0000313" key="4">
    <source>
        <dbReference type="Proteomes" id="UP000317982"/>
    </source>
</evidence>
<evidence type="ECO:0000313" key="3">
    <source>
        <dbReference type="EMBL" id="TQS44001.1"/>
    </source>
</evidence>
<dbReference type="RefSeq" id="WP_142705486.1">
    <property type="nucleotide sequence ID" value="NZ_VIRS01000010.1"/>
</dbReference>
<dbReference type="Pfam" id="PF08486">
    <property type="entry name" value="SpoIID"/>
    <property type="match status" value="1"/>
</dbReference>
<evidence type="ECO:0000259" key="2">
    <source>
        <dbReference type="Pfam" id="PF08486"/>
    </source>
</evidence>
<dbReference type="AlphaFoldDB" id="A0A545ARY0"/>
<accession>A0A545ARY0</accession>